<dbReference type="EMBL" id="CP037940">
    <property type="protein sequence ID" value="QBO36140.1"/>
    <property type="molecule type" value="Genomic_DNA"/>
</dbReference>
<accession>A0A4P6YTV6</accession>
<evidence type="ECO:0000313" key="1">
    <source>
        <dbReference type="EMBL" id="QBO36140.1"/>
    </source>
</evidence>
<organism evidence="1 2">
    <name type="scientific">Periweissella cryptocerci</name>
    <dbReference type="NCBI Taxonomy" id="2506420"/>
    <lineage>
        <taxon>Bacteria</taxon>
        <taxon>Bacillati</taxon>
        <taxon>Bacillota</taxon>
        <taxon>Bacilli</taxon>
        <taxon>Lactobacillales</taxon>
        <taxon>Lactobacillaceae</taxon>
        <taxon>Periweissella</taxon>
    </lineage>
</organism>
<dbReference type="RefSeq" id="WP_133363218.1">
    <property type="nucleotide sequence ID" value="NZ_CP037940.1"/>
</dbReference>
<dbReference type="Proteomes" id="UP000292886">
    <property type="component" value="Chromosome"/>
</dbReference>
<evidence type="ECO:0000313" key="2">
    <source>
        <dbReference type="Proteomes" id="UP000292886"/>
    </source>
</evidence>
<keyword evidence="2" id="KW-1185">Reference proteome</keyword>
<evidence type="ECO:0008006" key="3">
    <source>
        <dbReference type="Google" id="ProtNLM"/>
    </source>
</evidence>
<dbReference type="KEGG" id="wei:EQG49_06540"/>
<dbReference type="AlphaFoldDB" id="A0A4P6YTV6"/>
<protein>
    <recommendedName>
        <fullName evidence="3">Bacteriocin</fullName>
    </recommendedName>
</protein>
<sequence>MALDELAMKYTKIEKEELASIDGGKKKKSSNSKTYPNGVHVSANGKVSVDWGGVAQGILGAFGNSLGHAY</sequence>
<proteinExistence type="predicted"/>
<reference evidence="2" key="1">
    <citation type="submission" date="2019-03" db="EMBL/GenBank/DDBJ databases">
        <title>Weissella sp. 26KH-42 Genome sequencing.</title>
        <authorList>
            <person name="Heo J."/>
            <person name="Kim S.-J."/>
            <person name="Kim J.-S."/>
            <person name="Hong S.-B."/>
            <person name="Kwon S.-W."/>
        </authorList>
    </citation>
    <scope>NUCLEOTIDE SEQUENCE [LARGE SCALE GENOMIC DNA]</scope>
    <source>
        <strain evidence="2">26KH-42</strain>
    </source>
</reference>
<gene>
    <name evidence="1" type="ORF">EQG49_06540</name>
</gene>
<name>A0A4P6YTV6_9LACO</name>